<evidence type="ECO:0000313" key="1">
    <source>
        <dbReference type="EMBL" id="MPC94877.1"/>
    </source>
</evidence>
<keyword evidence="2" id="KW-1185">Reference proteome</keyword>
<organism evidence="1 2">
    <name type="scientific">Portunus trituberculatus</name>
    <name type="common">Swimming crab</name>
    <name type="synonym">Neptunus trituberculatus</name>
    <dbReference type="NCBI Taxonomy" id="210409"/>
    <lineage>
        <taxon>Eukaryota</taxon>
        <taxon>Metazoa</taxon>
        <taxon>Ecdysozoa</taxon>
        <taxon>Arthropoda</taxon>
        <taxon>Crustacea</taxon>
        <taxon>Multicrustacea</taxon>
        <taxon>Malacostraca</taxon>
        <taxon>Eumalacostraca</taxon>
        <taxon>Eucarida</taxon>
        <taxon>Decapoda</taxon>
        <taxon>Pleocyemata</taxon>
        <taxon>Brachyura</taxon>
        <taxon>Eubrachyura</taxon>
        <taxon>Portunoidea</taxon>
        <taxon>Portunidae</taxon>
        <taxon>Portuninae</taxon>
        <taxon>Portunus</taxon>
    </lineage>
</organism>
<comment type="caution">
    <text evidence="1">The sequence shown here is derived from an EMBL/GenBank/DDBJ whole genome shotgun (WGS) entry which is preliminary data.</text>
</comment>
<gene>
    <name evidence="1" type="ORF">E2C01_090066</name>
</gene>
<dbReference type="Proteomes" id="UP000324222">
    <property type="component" value="Unassembled WGS sequence"/>
</dbReference>
<reference evidence="1 2" key="1">
    <citation type="submission" date="2019-05" db="EMBL/GenBank/DDBJ databases">
        <title>Another draft genome of Portunus trituberculatus and its Hox gene families provides insights of decapod evolution.</title>
        <authorList>
            <person name="Jeong J.-H."/>
            <person name="Song I."/>
            <person name="Kim S."/>
            <person name="Choi T."/>
            <person name="Kim D."/>
            <person name="Ryu S."/>
            <person name="Kim W."/>
        </authorList>
    </citation>
    <scope>NUCLEOTIDE SEQUENCE [LARGE SCALE GENOMIC DNA]</scope>
    <source>
        <tissue evidence="1">Muscle</tissue>
    </source>
</reference>
<proteinExistence type="predicted"/>
<protein>
    <submittedName>
        <fullName evidence="1">Uncharacterized protein</fullName>
    </submittedName>
</protein>
<evidence type="ECO:0000313" key="2">
    <source>
        <dbReference type="Proteomes" id="UP000324222"/>
    </source>
</evidence>
<accession>A0A5B7JP39</accession>
<dbReference type="EMBL" id="VSRR010100139">
    <property type="protein sequence ID" value="MPC94877.1"/>
    <property type="molecule type" value="Genomic_DNA"/>
</dbReference>
<name>A0A5B7JP39_PORTR</name>
<sequence>MDATGTIVMDNCPSQVSPHASPLSIVAGCFLGDQRQKYILLNSDAKCQNSVKKTSGLSLACSFRLMNCL</sequence>
<dbReference type="AlphaFoldDB" id="A0A5B7JP39"/>